<dbReference type="PANTHER" id="PTHR33280:SF1">
    <property type="entry name" value="LARGE RIBOSOMAL SUBUNIT PROTEIN BL31C"/>
    <property type="match status" value="1"/>
</dbReference>
<evidence type="ECO:0000313" key="8">
    <source>
        <dbReference type="EMBL" id="BAN01356.1"/>
    </source>
</evidence>
<dbReference type="RefSeq" id="WP_015440603.1">
    <property type="nucleotide sequence ID" value="NC_020520.1"/>
</dbReference>
<evidence type="ECO:0000256" key="1">
    <source>
        <dbReference type="ARBA" id="ARBA00009296"/>
    </source>
</evidence>
<comment type="function">
    <text evidence="7">Binds the 23S rRNA.</text>
</comment>
<evidence type="ECO:0000256" key="7">
    <source>
        <dbReference type="HAMAP-Rule" id="MF_00501"/>
    </source>
</evidence>
<evidence type="ECO:0000256" key="6">
    <source>
        <dbReference type="ARBA" id="ARBA00035687"/>
    </source>
</evidence>
<organism evidence="8 9">
    <name type="scientific">Ilumatobacter coccineus (strain NBRC 103263 / KCTC 29153 / YM16-304)</name>
    <dbReference type="NCBI Taxonomy" id="1313172"/>
    <lineage>
        <taxon>Bacteria</taxon>
        <taxon>Bacillati</taxon>
        <taxon>Actinomycetota</taxon>
        <taxon>Acidimicrobiia</taxon>
        <taxon>Acidimicrobiales</taxon>
        <taxon>Ilumatobacteraceae</taxon>
        <taxon>Ilumatobacter</taxon>
    </lineage>
</organism>
<dbReference type="GO" id="GO:1990904">
    <property type="term" value="C:ribonucleoprotein complex"/>
    <property type="evidence" value="ECO:0007669"/>
    <property type="project" value="UniProtKB-KW"/>
</dbReference>
<comment type="subunit">
    <text evidence="7">Part of the 50S ribosomal subunit.</text>
</comment>
<dbReference type="Gene3D" id="4.10.830.30">
    <property type="entry name" value="Ribosomal protein L31"/>
    <property type="match status" value="1"/>
</dbReference>
<dbReference type="PANTHER" id="PTHR33280">
    <property type="entry name" value="50S RIBOSOMAL PROTEIN L31, CHLOROPLASTIC"/>
    <property type="match status" value="1"/>
</dbReference>
<accession>A0A6C7EBG6</accession>
<evidence type="ECO:0000256" key="5">
    <source>
        <dbReference type="ARBA" id="ARBA00023274"/>
    </source>
</evidence>
<keyword evidence="3 7" id="KW-0694">RNA-binding</keyword>
<dbReference type="EMBL" id="AP012057">
    <property type="protein sequence ID" value="BAN01356.1"/>
    <property type="molecule type" value="Genomic_DNA"/>
</dbReference>
<dbReference type="PRINTS" id="PR01249">
    <property type="entry name" value="RIBOSOMALL31"/>
</dbReference>
<dbReference type="InterPro" id="IPR042105">
    <property type="entry name" value="Ribosomal_bL31_sf"/>
</dbReference>
<proteinExistence type="inferred from homology"/>
<dbReference type="InterPro" id="IPR002150">
    <property type="entry name" value="Ribosomal_bL31"/>
</dbReference>
<evidence type="ECO:0000256" key="2">
    <source>
        <dbReference type="ARBA" id="ARBA00022730"/>
    </source>
</evidence>
<dbReference type="GO" id="GO:0019843">
    <property type="term" value="F:rRNA binding"/>
    <property type="evidence" value="ECO:0007669"/>
    <property type="project" value="UniProtKB-KW"/>
</dbReference>
<dbReference type="KEGG" id="aym:YM304_10420"/>
<keyword evidence="5 7" id="KW-0687">Ribonucleoprotein</keyword>
<feature type="binding site" evidence="7">
    <location>
        <position position="16"/>
    </location>
    <ligand>
        <name>Zn(2+)</name>
        <dbReference type="ChEBI" id="CHEBI:29105"/>
    </ligand>
</feature>
<keyword evidence="2 7" id="KW-0699">rRNA-binding</keyword>
<dbReference type="GO" id="GO:0003735">
    <property type="term" value="F:structural constituent of ribosome"/>
    <property type="evidence" value="ECO:0007669"/>
    <property type="project" value="InterPro"/>
</dbReference>
<keyword evidence="9" id="KW-1185">Reference proteome</keyword>
<name>A0A6C7EBG6_ILUCY</name>
<protein>
    <recommendedName>
        <fullName evidence="6 7">Large ribosomal subunit protein bL31</fullName>
    </recommendedName>
</protein>
<dbReference type="NCBIfam" id="NF000612">
    <property type="entry name" value="PRK00019.1"/>
    <property type="match status" value="1"/>
</dbReference>
<sequence>MKTDIHPSYTDTTVKCSCGNNFVTKSTVEGDLTVELCNECHPFFTGKQKLVDSGGRVERFNKRYGRREGKPTNISED</sequence>
<dbReference type="GO" id="GO:0006412">
    <property type="term" value="P:translation"/>
    <property type="evidence" value="ECO:0007669"/>
    <property type="project" value="UniProtKB-UniRule"/>
</dbReference>
<gene>
    <name evidence="7 8" type="primary">rpmE</name>
    <name evidence="8" type="ORF">YM304_10420</name>
</gene>
<dbReference type="GO" id="GO:0046872">
    <property type="term" value="F:metal ion binding"/>
    <property type="evidence" value="ECO:0007669"/>
    <property type="project" value="UniProtKB-KW"/>
</dbReference>
<keyword evidence="7" id="KW-0479">Metal-binding</keyword>
<dbReference type="GO" id="GO:0005840">
    <property type="term" value="C:ribosome"/>
    <property type="evidence" value="ECO:0007669"/>
    <property type="project" value="UniProtKB-KW"/>
</dbReference>
<feature type="binding site" evidence="7">
    <location>
        <position position="37"/>
    </location>
    <ligand>
        <name>Zn(2+)</name>
        <dbReference type="ChEBI" id="CHEBI:29105"/>
    </ligand>
</feature>
<keyword evidence="7" id="KW-0862">Zinc</keyword>
<dbReference type="Proteomes" id="UP000011863">
    <property type="component" value="Chromosome"/>
</dbReference>
<dbReference type="SUPFAM" id="SSF143800">
    <property type="entry name" value="L28p-like"/>
    <property type="match status" value="1"/>
</dbReference>
<evidence type="ECO:0000313" key="9">
    <source>
        <dbReference type="Proteomes" id="UP000011863"/>
    </source>
</evidence>
<evidence type="ECO:0000256" key="3">
    <source>
        <dbReference type="ARBA" id="ARBA00022884"/>
    </source>
</evidence>
<reference evidence="8 9" key="1">
    <citation type="journal article" date="2013" name="Int. J. Syst. Evol. Microbiol.">
        <title>Ilumatobacter nonamiense sp. nov. and Ilumatobacter coccineum sp. nov., isolated from seashore sand.</title>
        <authorList>
            <person name="Matsumoto A."/>
            <person name="Kasai H."/>
            <person name="Matsuo Y."/>
            <person name="Shizuri Y."/>
            <person name="Ichikawa N."/>
            <person name="Fujita N."/>
            <person name="Omura S."/>
            <person name="Takahashi Y."/>
        </authorList>
    </citation>
    <scope>NUCLEOTIDE SEQUENCE [LARGE SCALE GENOMIC DNA]</scope>
    <source>
        <strain evidence="9">NBRC 103263 / KCTC 29153 / YM16-304</strain>
    </source>
</reference>
<comment type="cofactor">
    <cofactor evidence="7">
        <name>Zn(2+)</name>
        <dbReference type="ChEBI" id="CHEBI:29105"/>
    </cofactor>
    <text evidence="7">Binds 1 zinc ion per subunit.</text>
</comment>
<evidence type="ECO:0000256" key="4">
    <source>
        <dbReference type="ARBA" id="ARBA00022980"/>
    </source>
</evidence>
<dbReference type="Pfam" id="PF01197">
    <property type="entry name" value="Ribosomal_L31"/>
    <property type="match status" value="1"/>
</dbReference>
<dbReference type="InterPro" id="IPR034704">
    <property type="entry name" value="Ribosomal_bL28/bL31-like_sf"/>
</dbReference>
<feature type="binding site" evidence="7">
    <location>
        <position position="40"/>
    </location>
    <ligand>
        <name>Zn(2+)</name>
        <dbReference type="ChEBI" id="CHEBI:29105"/>
    </ligand>
</feature>
<comment type="similarity">
    <text evidence="1 7">Belongs to the bacterial ribosomal protein bL31 family. Type A subfamily.</text>
</comment>
<dbReference type="InterPro" id="IPR027491">
    <property type="entry name" value="Ribosomal_bL31_A"/>
</dbReference>
<dbReference type="OrthoDB" id="9803251at2"/>
<feature type="binding site" evidence="7">
    <location>
        <position position="18"/>
    </location>
    <ligand>
        <name>Zn(2+)</name>
        <dbReference type="ChEBI" id="CHEBI:29105"/>
    </ligand>
</feature>
<dbReference type="HAMAP" id="MF_00501">
    <property type="entry name" value="Ribosomal_bL31_1"/>
    <property type="match status" value="1"/>
</dbReference>
<dbReference type="AlphaFoldDB" id="A0A6C7EBG6"/>
<dbReference type="NCBIfam" id="TIGR00105">
    <property type="entry name" value="L31"/>
    <property type="match status" value="1"/>
</dbReference>
<keyword evidence="4 7" id="KW-0689">Ribosomal protein</keyword>